<dbReference type="GeneID" id="94553241"/>
<dbReference type="SUPFAM" id="SSF54593">
    <property type="entry name" value="Glyoxalase/Bleomycin resistance protein/Dihydroxybiphenyl dioxygenase"/>
    <property type="match status" value="1"/>
</dbReference>
<evidence type="ECO:0000313" key="2">
    <source>
        <dbReference type="Proteomes" id="UP000501830"/>
    </source>
</evidence>
<sequence>MDTDVFTTWHSGMVHPNIWMIYLKHGVSQARCMYIIEPGGNRIELFGDTGYLILDPDYPTVEWEAKDTELAIIWYGGELPSTYFRYGTPAIVDTDEASNIYYNPLENKLKEERAIRNRLEPKFKEAIEEKRPEAEHIK</sequence>
<evidence type="ECO:0000313" key="1">
    <source>
        <dbReference type="EMBL" id="QIK51989.1"/>
    </source>
</evidence>
<dbReference type="KEGG" id="jpo:G7058_08095"/>
<dbReference type="InterPro" id="IPR029068">
    <property type="entry name" value="Glyas_Bleomycin-R_OHBP_Dase"/>
</dbReference>
<gene>
    <name evidence="1" type="ORF">G7058_08095</name>
</gene>
<name>A0A6G7WIF3_9LACT</name>
<dbReference type="AlphaFoldDB" id="A0A6G7WIF3"/>
<dbReference type="Gene3D" id="3.10.180.10">
    <property type="entry name" value="2,3-Dihydroxybiphenyl 1,2-Dioxygenase, domain 1"/>
    <property type="match status" value="1"/>
</dbReference>
<protein>
    <submittedName>
        <fullName evidence="1">Uncharacterized protein</fullName>
    </submittedName>
</protein>
<accession>A0A6G7WIF3</accession>
<dbReference type="EMBL" id="CP049889">
    <property type="protein sequence ID" value="QIK51989.1"/>
    <property type="molecule type" value="Genomic_DNA"/>
</dbReference>
<organism evidence="1 2">
    <name type="scientific">Jeotgalibaca porci</name>
    <dbReference type="NCBI Taxonomy" id="1868793"/>
    <lineage>
        <taxon>Bacteria</taxon>
        <taxon>Bacillati</taxon>
        <taxon>Bacillota</taxon>
        <taxon>Bacilli</taxon>
        <taxon>Lactobacillales</taxon>
        <taxon>Carnobacteriaceae</taxon>
        <taxon>Jeotgalibaca</taxon>
    </lineage>
</organism>
<proteinExistence type="predicted"/>
<reference evidence="1 2" key="1">
    <citation type="journal article" date="2017" name="Int. J. Syst. Evol. Microbiol.">
        <title>Jeotgalibaca porci sp. nov. and Jeotgalibaca arthritidis sp. nov., isolated from pigs, and emended description of the genus Jeotgalibaca.</title>
        <authorList>
            <person name="Zamora L."/>
            <person name="Perez-Sancho M."/>
            <person name="Dominguez L."/>
            <person name="Fernandez-Garayzabal J.F."/>
            <person name="Vela A.I."/>
        </authorList>
    </citation>
    <scope>NUCLEOTIDE SEQUENCE [LARGE SCALE GENOMIC DNA]</scope>
    <source>
        <strain evidence="1 2">CCUG 69148</strain>
    </source>
</reference>
<dbReference type="Proteomes" id="UP000501830">
    <property type="component" value="Chromosome"/>
</dbReference>
<dbReference type="RefSeq" id="WP_166063051.1">
    <property type="nucleotide sequence ID" value="NZ_CP049889.1"/>
</dbReference>
<keyword evidence="2" id="KW-1185">Reference proteome</keyword>